<dbReference type="InterPro" id="IPR000073">
    <property type="entry name" value="AB_hydrolase_1"/>
</dbReference>
<evidence type="ECO:0000313" key="3">
    <source>
        <dbReference type="EMBL" id="KAJ1702402.1"/>
    </source>
</evidence>
<reference evidence="3" key="1">
    <citation type="journal article" date="2022" name="Cell">
        <title>Repeat-based holocentromeres influence genome architecture and karyotype evolution.</title>
        <authorList>
            <person name="Hofstatter P.G."/>
            <person name="Thangavel G."/>
            <person name="Lux T."/>
            <person name="Neumann P."/>
            <person name="Vondrak T."/>
            <person name="Novak P."/>
            <person name="Zhang M."/>
            <person name="Costa L."/>
            <person name="Castellani M."/>
            <person name="Scott A."/>
            <person name="Toegelov H."/>
            <person name="Fuchs J."/>
            <person name="Mata-Sucre Y."/>
            <person name="Dias Y."/>
            <person name="Vanzela A.L.L."/>
            <person name="Huettel B."/>
            <person name="Almeida C.C.S."/>
            <person name="Simkova H."/>
            <person name="Souza G."/>
            <person name="Pedrosa-Harand A."/>
            <person name="Macas J."/>
            <person name="Mayer K.F.X."/>
            <person name="Houben A."/>
            <person name="Marques A."/>
        </authorList>
    </citation>
    <scope>NUCLEOTIDE SEQUENCE</scope>
    <source>
        <strain evidence="3">RhyBre1mFocal</strain>
    </source>
</reference>
<dbReference type="PANTHER" id="PTHR12277">
    <property type="entry name" value="ALPHA/BETA HYDROLASE DOMAIN-CONTAINING PROTEIN"/>
    <property type="match status" value="1"/>
</dbReference>
<comment type="caution">
    <text evidence="3">The sequence shown here is derived from an EMBL/GenBank/DDBJ whole genome shotgun (WGS) entry which is preliminary data.</text>
</comment>
<sequence length="384" mass="43104">MGGVTSNMAAKLAFFPPDPPTYGVSGPPEAAEGVVVPPEKVVLTGVPIGREEVEARRVLTSRGNEIVVMYIRNKKAKVTFLHSHGNAADLGVIYGSFVDLSNHLRVNLLAYDYSGYGRSSGKPSEENTYADIEAAYKCLVENYGARPENIILFGQSIGTGPTLDLAARLTCVKAVILQSPLLSGLRVMYPVKHTLWFDIYKNVDKITRVRCPVLIIHGKKDDTIDWSHGKQLYELCQQKYEPLWIEDGNHCDLETYPEYLKHLEYFVKAIEMMPSDFAKTEASSGTLELFEKARTSSDRSDISRKVVSFDRRERGRMSTGYRERPRHSTDGRHRMRKSVDLCENSGDGVANKPRKSIDRFMIRAVGLCNVDCLTEDPSKLKYKN</sequence>
<gene>
    <name evidence="3" type="ORF">LUZ63_002181</name>
</gene>
<name>A0A9Q0HXR9_9POAL</name>
<dbReference type="OrthoDB" id="446723at2759"/>
<dbReference type="PANTHER" id="PTHR12277:SF193">
    <property type="entry name" value="OS08G0487900 PROTEIN"/>
    <property type="match status" value="1"/>
</dbReference>
<evidence type="ECO:0000259" key="2">
    <source>
        <dbReference type="Pfam" id="PF00561"/>
    </source>
</evidence>
<evidence type="ECO:0000256" key="1">
    <source>
        <dbReference type="SAM" id="MobiDB-lite"/>
    </source>
</evidence>
<dbReference type="Proteomes" id="UP001151287">
    <property type="component" value="Unassembled WGS sequence"/>
</dbReference>
<dbReference type="InterPro" id="IPR029058">
    <property type="entry name" value="AB_hydrolase_fold"/>
</dbReference>
<dbReference type="EMBL" id="JAMQYH010000001">
    <property type="protein sequence ID" value="KAJ1702402.1"/>
    <property type="molecule type" value="Genomic_DNA"/>
</dbReference>
<dbReference type="Gene3D" id="3.40.50.1820">
    <property type="entry name" value="alpha/beta hydrolase"/>
    <property type="match status" value="1"/>
</dbReference>
<keyword evidence="4" id="KW-1185">Reference proteome</keyword>
<evidence type="ECO:0000313" key="4">
    <source>
        <dbReference type="Proteomes" id="UP001151287"/>
    </source>
</evidence>
<organism evidence="3 4">
    <name type="scientific">Rhynchospora breviuscula</name>
    <dbReference type="NCBI Taxonomy" id="2022672"/>
    <lineage>
        <taxon>Eukaryota</taxon>
        <taxon>Viridiplantae</taxon>
        <taxon>Streptophyta</taxon>
        <taxon>Embryophyta</taxon>
        <taxon>Tracheophyta</taxon>
        <taxon>Spermatophyta</taxon>
        <taxon>Magnoliopsida</taxon>
        <taxon>Liliopsida</taxon>
        <taxon>Poales</taxon>
        <taxon>Cyperaceae</taxon>
        <taxon>Cyperoideae</taxon>
        <taxon>Rhynchosporeae</taxon>
        <taxon>Rhynchospora</taxon>
    </lineage>
</organism>
<dbReference type="Pfam" id="PF00561">
    <property type="entry name" value="Abhydrolase_1"/>
    <property type="match status" value="1"/>
</dbReference>
<accession>A0A9Q0HXR9</accession>
<protein>
    <recommendedName>
        <fullName evidence="2">AB hydrolase-1 domain-containing protein</fullName>
    </recommendedName>
</protein>
<feature type="domain" description="AB hydrolase-1" evidence="2">
    <location>
        <begin position="84"/>
        <end position="199"/>
    </location>
</feature>
<proteinExistence type="predicted"/>
<dbReference type="AlphaFoldDB" id="A0A9Q0HXR9"/>
<feature type="region of interest" description="Disordered" evidence="1">
    <location>
        <begin position="314"/>
        <end position="333"/>
    </location>
</feature>
<dbReference type="SUPFAM" id="SSF53474">
    <property type="entry name" value="alpha/beta-Hydrolases"/>
    <property type="match status" value="1"/>
</dbReference>